<sequence>MRRSLFWFNSAVPFDRHLYIHLLWEEIILCSLHGGQRNTTTNPAWIRHACGLDLSSYCAPCERYLASEIVSQLETVTVRVPEFATRVQTLSIFLPKYSAKTIVPEFARCLALLPNLTTLQFHYNSSGYALDDDLQRVFSQYQYPNIQTLVIPCNIRSLRVLKACPKVRHLHFTSIERDYSGMDVCPSVEKFTGEAPEAPQPSRPVPEFLRQLPNLKYLQMKLGASGPSSYYINPLYRAETLSPLRHLEVVEIAIMHPKARKEAEALLASVDSVLARMPTMSGIHRRVELTDYTTQLD</sequence>
<gene>
    <name evidence="1" type="ORF">BDN72DRAFT_832421</name>
</gene>
<protein>
    <submittedName>
        <fullName evidence="1">Uncharacterized protein</fullName>
    </submittedName>
</protein>
<keyword evidence="2" id="KW-1185">Reference proteome</keyword>
<evidence type="ECO:0000313" key="2">
    <source>
        <dbReference type="Proteomes" id="UP000308600"/>
    </source>
</evidence>
<dbReference type="Proteomes" id="UP000308600">
    <property type="component" value="Unassembled WGS sequence"/>
</dbReference>
<reference evidence="1 2" key="1">
    <citation type="journal article" date="2019" name="Nat. Ecol. Evol.">
        <title>Megaphylogeny resolves global patterns of mushroom evolution.</title>
        <authorList>
            <person name="Varga T."/>
            <person name="Krizsan K."/>
            <person name="Foldi C."/>
            <person name="Dima B."/>
            <person name="Sanchez-Garcia M."/>
            <person name="Sanchez-Ramirez S."/>
            <person name="Szollosi G.J."/>
            <person name="Szarkandi J.G."/>
            <person name="Papp V."/>
            <person name="Albert L."/>
            <person name="Andreopoulos W."/>
            <person name="Angelini C."/>
            <person name="Antonin V."/>
            <person name="Barry K.W."/>
            <person name="Bougher N.L."/>
            <person name="Buchanan P."/>
            <person name="Buyck B."/>
            <person name="Bense V."/>
            <person name="Catcheside P."/>
            <person name="Chovatia M."/>
            <person name="Cooper J."/>
            <person name="Damon W."/>
            <person name="Desjardin D."/>
            <person name="Finy P."/>
            <person name="Geml J."/>
            <person name="Haridas S."/>
            <person name="Hughes K."/>
            <person name="Justo A."/>
            <person name="Karasinski D."/>
            <person name="Kautmanova I."/>
            <person name="Kiss B."/>
            <person name="Kocsube S."/>
            <person name="Kotiranta H."/>
            <person name="LaButti K.M."/>
            <person name="Lechner B.E."/>
            <person name="Liimatainen K."/>
            <person name="Lipzen A."/>
            <person name="Lukacs Z."/>
            <person name="Mihaltcheva S."/>
            <person name="Morgado L.N."/>
            <person name="Niskanen T."/>
            <person name="Noordeloos M.E."/>
            <person name="Ohm R.A."/>
            <person name="Ortiz-Santana B."/>
            <person name="Ovrebo C."/>
            <person name="Racz N."/>
            <person name="Riley R."/>
            <person name="Savchenko A."/>
            <person name="Shiryaev A."/>
            <person name="Soop K."/>
            <person name="Spirin V."/>
            <person name="Szebenyi C."/>
            <person name="Tomsovsky M."/>
            <person name="Tulloss R.E."/>
            <person name="Uehling J."/>
            <person name="Grigoriev I.V."/>
            <person name="Vagvolgyi C."/>
            <person name="Papp T."/>
            <person name="Martin F.M."/>
            <person name="Miettinen O."/>
            <person name="Hibbett D.S."/>
            <person name="Nagy L.G."/>
        </authorList>
    </citation>
    <scope>NUCLEOTIDE SEQUENCE [LARGE SCALE GENOMIC DNA]</scope>
    <source>
        <strain evidence="1 2">NL-1719</strain>
    </source>
</reference>
<name>A0ACD3BBA6_9AGAR</name>
<dbReference type="EMBL" id="ML208264">
    <property type="protein sequence ID" value="TFK75111.1"/>
    <property type="molecule type" value="Genomic_DNA"/>
</dbReference>
<organism evidence="1 2">
    <name type="scientific">Pluteus cervinus</name>
    <dbReference type="NCBI Taxonomy" id="181527"/>
    <lineage>
        <taxon>Eukaryota</taxon>
        <taxon>Fungi</taxon>
        <taxon>Dikarya</taxon>
        <taxon>Basidiomycota</taxon>
        <taxon>Agaricomycotina</taxon>
        <taxon>Agaricomycetes</taxon>
        <taxon>Agaricomycetidae</taxon>
        <taxon>Agaricales</taxon>
        <taxon>Pluteineae</taxon>
        <taxon>Pluteaceae</taxon>
        <taxon>Pluteus</taxon>
    </lineage>
</organism>
<evidence type="ECO:0000313" key="1">
    <source>
        <dbReference type="EMBL" id="TFK75111.1"/>
    </source>
</evidence>
<proteinExistence type="predicted"/>
<accession>A0ACD3BBA6</accession>